<name>A0A315ZCG0_SEDFL</name>
<reference evidence="1 2" key="1">
    <citation type="submission" date="2018-03" db="EMBL/GenBank/DDBJ databases">
        <title>Genomic Encyclopedia of Archaeal and Bacterial Type Strains, Phase II (KMG-II): from individual species to whole genera.</title>
        <authorList>
            <person name="Goeker M."/>
        </authorList>
    </citation>
    <scope>NUCLEOTIDE SEQUENCE [LARGE SCALE GENOMIC DNA]</scope>
    <source>
        <strain evidence="1 2">DSM 28229</strain>
    </source>
</reference>
<protein>
    <recommendedName>
        <fullName evidence="3">WG repeat protein</fullName>
    </recommendedName>
</protein>
<dbReference type="EMBL" id="QGDO01000002">
    <property type="protein sequence ID" value="PWJ42783.1"/>
    <property type="molecule type" value="Genomic_DNA"/>
</dbReference>
<dbReference type="RefSeq" id="WP_109616906.1">
    <property type="nucleotide sequence ID" value="NZ_QGDO01000002.1"/>
</dbReference>
<organism evidence="1 2">
    <name type="scientific">Sediminitomix flava</name>
    <dbReference type="NCBI Taxonomy" id="379075"/>
    <lineage>
        <taxon>Bacteria</taxon>
        <taxon>Pseudomonadati</taxon>
        <taxon>Bacteroidota</taxon>
        <taxon>Cytophagia</taxon>
        <taxon>Cytophagales</taxon>
        <taxon>Flammeovirgaceae</taxon>
        <taxon>Sediminitomix</taxon>
    </lineage>
</organism>
<dbReference type="OrthoDB" id="6195245at2"/>
<accession>A0A315ZCG0</accession>
<evidence type="ECO:0000313" key="1">
    <source>
        <dbReference type="EMBL" id="PWJ42783.1"/>
    </source>
</evidence>
<dbReference type="Proteomes" id="UP000245535">
    <property type="component" value="Unassembled WGS sequence"/>
</dbReference>
<keyword evidence="2" id="KW-1185">Reference proteome</keyword>
<sequence length="415" mass="47855">MNTLLRQARYFLLGFFCLLNLTLYAEYRGESFIYGQIRTSDGEKIEGFIELLGADQWDDMLVADKDAPNFFVDRLGIASKLSYYREQNKATTLGVSREWNTETEPQKFEFLSSLWSAMISSDSPEASIPFIIQWGHIKRIEVHEDLCSIFLKNGNNHFVKLDASQQLILSTKWGDQVMSFQNVESIDFERPPKKIYPSDKLNYHGTVFTKHGVFEGNLEFLTSSENLYWLDEDVQAIEVDHTGMVLIDGSQNKRSRKTIDLNSVSLEVKNYNWGILEIPFSEIKSIQMENGLDDLGGHFERYKSERGIFATVLTKNGTKFSGYTVYDLNKTESIEVLRGVDEKMLYQIPIQKISKIEPNNFKFTVVELKSGRKLMLGQSPDVSISNQGLLLYKDRKLEKGQQYIQWSDIDVIYFE</sequence>
<comment type="caution">
    <text evidence="1">The sequence shown here is derived from an EMBL/GenBank/DDBJ whole genome shotgun (WGS) entry which is preliminary data.</text>
</comment>
<gene>
    <name evidence="1" type="ORF">BC781_102329</name>
</gene>
<evidence type="ECO:0000313" key="2">
    <source>
        <dbReference type="Proteomes" id="UP000245535"/>
    </source>
</evidence>
<proteinExistence type="predicted"/>
<dbReference type="AlphaFoldDB" id="A0A315ZCG0"/>
<evidence type="ECO:0008006" key="3">
    <source>
        <dbReference type="Google" id="ProtNLM"/>
    </source>
</evidence>